<evidence type="ECO:0000313" key="2">
    <source>
        <dbReference type="Proteomes" id="UP001521116"/>
    </source>
</evidence>
<evidence type="ECO:0000313" key="1">
    <source>
        <dbReference type="EMBL" id="KAL1617141.1"/>
    </source>
</evidence>
<organism evidence="1 2">
    <name type="scientific">Neofusicoccum ribis</name>
    <dbReference type="NCBI Taxonomy" id="45134"/>
    <lineage>
        <taxon>Eukaryota</taxon>
        <taxon>Fungi</taxon>
        <taxon>Dikarya</taxon>
        <taxon>Ascomycota</taxon>
        <taxon>Pezizomycotina</taxon>
        <taxon>Dothideomycetes</taxon>
        <taxon>Dothideomycetes incertae sedis</taxon>
        <taxon>Botryosphaeriales</taxon>
        <taxon>Botryosphaeriaceae</taxon>
        <taxon>Neofusicoccum</taxon>
    </lineage>
</organism>
<sequence>MHLSATSGHTVQACPHGQRDFGAFLPDGAAPPAYALAPIQRARNDSHPSVALYLSVRSALREFSFADGEAWNVTGLDCKETVFPSAFTPA</sequence>
<protein>
    <submittedName>
        <fullName evidence="1">Uncharacterized protein</fullName>
    </submittedName>
</protein>
<proteinExistence type="predicted"/>
<dbReference type="EMBL" id="JAJVDC020000240">
    <property type="protein sequence ID" value="KAL1617141.1"/>
    <property type="molecule type" value="Genomic_DNA"/>
</dbReference>
<reference evidence="1 2" key="1">
    <citation type="submission" date="2024-02" db="EMBL/GenBank/DDBJ databases">
        <title>De novo assembly and annotation of 12 fungi associated with fruit tree decline syndrome in Ontario, Canada.</title>
        <authorList>
            <person name="Sulman M."/>
            <person name="Ellouze W."/>
            <person name="Ilyukhin E."/>
        </authorList>
    </citation>
    <scope>NUCLEOTIDE SEQUENCE [LARGE SCALE GENOMIC DNA]</scope>
    <source>
        <strain evidence="1 2">M1-105</strain>
    </source>
</reference>
<name>A0ABR3SCJ5_9PEZI</name>
<gene>
    <name evidence="1" type="ORF">SLS56_011109</name>
</gene>
<accession>A0ABR3SCJ5</accession>
<dbReference type="Proteomes" id="UP001521116">
    <property type="component" value="Unassembled WGS sequence"/>
</dbReference>
<comment type="caution">
    <text evidence="1">The sequence shown here is derived from an EMBL/GenBank/DDBJ whole genome shotgun (WGS) entry which is preliminary data.</text>
</comment>
<keyword evidence="2" id="KW-1185">Reference proteome</keyword>